<gene>
    <name evidence="1" type="ORF">L0N21_16295</name>
</gene>
<sequence>MKVWTLITRETLRLLQKGIPYYGDKKICPVVDFPYTPGGYSLLVNKMIQTIGFPPDPSAAPIWGYYLYGGENNIPENLDFDNFPEEASVCLTLEVPDRKLLLSDSLMWDSISLGEYIPHGDTPEELDSDYEAYRNADAAKQAFMRVLSWHQVFNIIHSDYVYVHFWEIRKEMIREVLFL</sequence>
<accession>A0AAE3F6D0</accession>
<dbReference type="Pfam" id="PF12952">
    <property type="entry name" value="DUF3841"/>
    <property type="match status" value="1"/>
</dbReference>
<name>A0AAE3F6D0_9FIRM</name>
<proteinExistence type="predicted"/>
<dbReference type="AlphaFoldDB" id="A0AAE3F6D0"/>
<organism evidence="1 2">
    <name type="scientific">Fusicatenibacter saccharivorans</name>
    <dbReference type="NCBI Taxonomy" id="1150298"/>
    <lineage>
        <taxon>Bacteria</taxon>
        <taxon>Bacillati</taxon>
        <taxon>Bacillota</taxon>
        <taxon>Clostridia</taxon>
        <taxon>Lachnospirales</taxon>
        <taxon>Lachnospiraceae</taxon>
        <taxon>Fusicatenibacter</taxon>
    </lineage>
</organism>
<dbReference type="EMBL" id="JAKNFS010000029">
    <property type="protein sequence ID" value="MCG4767051.1"/>
    <property type="molecule type" value="Genomic_DNA"/>
</dbReference>
<evidence type="ECO:0000313" key="2">
    <source>
        <dbReference type="Proteomes" id="UP001199915"/>
    </source>
</evidence>
<protein>
    <submittedName>
        <fullName evidence="1">DUF3841 domain-containing protein</fullName>
    </submittedName>
</protein>
<comment type="caution">
    <text evidence="1">The sequence shown here is derived from an EMBL/GenBank/DDBJ whole genome shotgun (WGS) entry which is preliminary data.</text>
</comment>
<evidence type="ECO:0000313" key="1">
    <source>
        <dbReference type="EMBL" id="MCG4767051.1"/>
    </source>
</evidence>
<reference evidence="1" key="1">
    <citation type="submission" date="2022-01" db="EMBL/GenBank/DDBJ databases">
        <title>Collection of gut derived symbiotic bacterial strains cultured from healthy donors.</title>
        <authorList>
            <person name="Lin H."/>
            <person name="Kohout C."/>
            <person name="Waligurski E."/>
            <person name="Pamer E.G."/>
        </authorList>
    </citation>
    <scope>NUCLEOTIDE SEQUENCE</scope>
    <source>
        <strain evidence="1">DFI.5.49</strain>
    </source>
</reference>
<dbReference type="Proteomes" id="UP001199915">
    <property type="component" value="Unassembled WGS sequence"/>
</dbReference>
<dbReference type="InterPro" id="IPR024211">
    <property type="entry name" value="DUF3841"/>
</dbReference>
<dbReference type="RefSeq" id="WP_238033648.1">
    <property type="nucleotide sequence ID" value="NZ_JAKNFS010000029.1"/>
</dbReference>